<gene>
    <name evidence="2" type="ORF">PTTG_25576</name>
</gene>
<organism evidence="2">
    <name type="scientific">Puccinia triticina (isolate 1-1 / race 1 (BBBD))</name>
    <name type="common">Brown leaf rust fungus</name>
    <dbReference type="NCBI Taxonomy" id="630390"/>
    <lineage>
        <taxon>Eukaryota</taxon>
        <taxon>Fungi</taxon>
        <taxon>Dikarya</taxon>
        <taxon>Basidiomycota</taxon>
        <taxon>Pucciniomycotina</taxon>
        <taxon>Pucciniomycetes</taxon>
        <taxon>Pucciniales</taxon>
        <taxon>Pucciniaceae</taxon>
        <taxon>Puccinia</taxon>
    </lineage>
</organism>
<dbReference type="EMBL" id="ADAS02000006">
    <property type="protein sequence ID" value="OAV98522.1"/>
    <property type="molecule type" value="Genomic_DNA"/>
</dbReference>
<name>A0A180H217_PUCT1</name>
<reference evidence="3" key="4">
    <citation type="submission" date="2025-05" db="UniProtKB">
        <authorList>
            <consortium name="EnsemblFungi"/>
        </authorList>
    </citation>
    <scope>IDENTIFICATION</scope>
    <source>
        <strain evidence="3">isolate 1-1 / race 1 (BBBD)</strain>
    </source>
</reference>
<evidence type="ECO:0000313" key="4">
    <source>
        <dbReference type="Proteomes" id="UP000005240"/>
    </source>
</evidence>
<evidence type="ECO:0000313" key="2">
    <source>
        <dbReference type="EMBL" id="OAV98522.1"/>
    </source>
</evidence>
<feature type="region of interest" description="Disordered" evidence="1">
    <location>
        <begin position="56"/>
        <end position="106"/>
    </location>
</feature>
<sequence length="106" mass="11302">SAQSTHSLMPEKPMATPEIISSGRQKHAPLLLTNKGSGSDYSSYGGAPIFFSPFAIMEGSQPLPPDPSPAGHAGRARRRSRKGRQAQGAHRPGLQDPHHLHPPLPV</sequence>
<proteinExistence type="predicted"/>
<feature type="compositionally biased region" description="Basic residues" evidence="1">
    <location>
        <begin position="74"/>
        <end position="84"/>
    </location>
</feature>
<reference evidence="2" key="2">
    <citation type="submission" date="2016-05" db="EMBL/GenBank/DDBJ databases">
        <title>Comparative analysis highlights variable genome content of wheat rusts and divergence of the mating loci.</title>
        <authorList>
            <person name="Cuomo C.A."/>
            <person name="Bakkeren G."/>
            <person name="Szabo L."/>
            <person name="Khalil H."/>
            <person name="Joly D."/>
            <person name="Goldberg J."/>
            <person name="Young S."/>
            <person name="Zeng Q."/>
            <person name="Fellers J."/>
        </authorList>
    </citation>
    <scope>NUCLEOTIDE SEQUENCE [LARGE SCALE GENOMIC DNA]</scope>
    <source>
        <strain evidence="2">1-1 BBBD Race 1</strain>
    </source>
</reference>
<dbReference type="AlphaFoldDB" id="A0A180H217"/>
<reference evidence="3 4" key="3">
    <citation type="journal article" date="2017" name="G3 (Bethesda)">
        <title>Comparative analysis highlights variable genome content of wheat rusts and divergence of the mating loci.</title>
        <authorList>
            <person name="Cuomo C.A."/>
            <person name="Bakkeren G."/>
            <person name="Khalil H.B."/>
            <person name="Panwar V."/>
            <person name="Joly D."/>
            <person name="Linning R."/>
            <person name="Sakthikumar S."/>
            <person name="Song X."/>
            <person name="Adiconis X."/>
            <person name="Fan L."/>
            <person name="Goldberg J.M."/>
            <person name="Levin J.Z."/>
            <person name="Young S."/>
            <person name="Zeng Q."/>
            <person name="Anikster Y."/>
            <person name="Bruce M."/>
            <person name="Wang M."/>
            <person name="Yin C."/>
            <person name="McCallum B."/>
            <person name="Szabo L.J."/>
            <person name="Hulbert S."/>
            <person name="Chen X."/>
            <person name="Fellers J.P."/>
        </authorList>
    </citation>
    <scope>NUCLEOTIDE SEQUENCE</scope>
    <source>
        <strain evidence="4">Isolate 1-1 / race 1 (BBBD)</strain>
        <strain evidence="3">isolate 1-1 / race 1 (BBBD)</strain>
    </source>
</reference>
<dbReference type="Proteomes" id="UP000005240">
    <property type="component" value="Unassembled WGS sequence"/>
</dbReference>
<evidence type="ECO:0000313" key="3">
    <source>
        <dbReference type="EnsemblFungi" id="PTTG_25576-t43_1-p1"/>
    </source>
</evidence>
<evidence type="ECO:0000256" key="1">
    <source>
        <dbReference type="SAM" id="MobiDB-lite"/>
    </source>
</evidence>
<reference evidence="2" key="1">
    <citation type="submission" date="2009-11" db="EMBL/GenBank/DDBJ databases">
        <authorList>
            <consortium name="The Broad Institute Genome Sequencing Platform"/>
            <person name="Ward D."/>
            <person name="Feldgarden M."/>
            <person name="Earl A."/>
            <person name="Young S.K."/>
            <person name="Zeng Q."/>
            <person name="Koehrsen M."/>
            <person name="Alvarado L."/>
            <person name="Berlin A."/>
            <person name="Bochicchio J."/>
            <person name="Borenstein D."/>
            <person name="Chapman S.B."/>
            <person name="Chen Z."/>
            <person name="Engels R."/>
            <person name="Freedman E."/>
            <person name="Gellesch M."/>
            <person name="Goldberg J."/>
            <person name="Griggs A."/>
            <person name="Gujja S."/>
            <person name="Heilman E."/>
            <person name="Heiman D."/>
            <person name="Hepburn T."/>
            <person name="Howarth C."/>
            <person name="Jen D."/>
            <person name="Larson L."/>
            <person name="Lewis B."/>
            <person name="Mehta T."/>
            <person name="Park D."/>
            <person name="Pearson M."/>
            <person name="Roberts A."/>
            <person name="Saif S."/>
            <person name="Shea T."/>
            <person name="Shenoy N."/>
            <person name="Sisk P."/>
            <person name="Stolte C."/>
            <person name="Sykes S."/>
            <person name="Thomson T."/>
            <person name="Walk T."/>
            <person name="White J."/>
            <person name="Yandava C."/>
            <person name="Izard J."/>
            <person name="Baranova O.V."/>
            <person name="Blanton J.M."/>
            <person name="Tanner A.C."/>
            <person name="Dewhirst F.E."/>
            <person name="Haas B."/>
            <person name="Nusbaum C."/>
            <person name="Birren B."/>
        </authorList>
    </citation>
    <scope>NUCLEOTIDE SEQUENCE [LARGE SCALE GENOMIC DNA]</scope>
    <source>
        <strain evidence="2">1-1 BBBD Race 1</strain>
    </source>
</reference>
<accession>A0A180H217</accession>
<dbReference type="EnsemblFungi" id="PTTG_25576-t43_1">
    <property type="protein sequence ID" value="PTTG_25576-t43_1-p1"/>
    <property type="gene ID" value="PTTG_25576"/>
</dbReference>
<keyword evidence="4" id="KW-1185">Reference proteome</keyword>
<feature type="region of interest" description="Disordered" evidence="1">
    <location>
        <begin position="1"/>
        <end position="38"/>
    </location>
</feature>
<protein>
    <submittedName>
        <fullName evidence="2 3">Uncharacterized protein</fullName>
    </submittedName>
</protein>
<feature type="non-terminal residue" evidence="2">
    <location>
        <position position="106"/>
    </location>
</feature>
<dbReference type="VEuPathDB" id="FungiDB:PTTG_25576"/>
<feature type="non-terminal residue" evidence="2">
    <location>
        <position position="1"/>
    </location>
</feature>